<comment type="caution">
    <text evidence="2">The sequence shown here is derived from an EMBL/GenBank/DDBJ whole genome shotgun (WGS) entry which is preliminary data.</text>
</comment>
<dbReference type="AlphaFoldDB" id="A0AAN9RJQ8"/>
<sequence length="103" mass="11631">MPEQIVRMASSDSTTSENPHTSSFDPLAWFETPPLPLSHASLQIESIRFSMAANSLTNTLKGFNESSLSIKGQIRSCTAYFLWSAVEMNQNWKKQQYDLECQP</sequence>
<evidence type="ECO:0000256" key="1">
    <source>
        <dbReference type="SAM" id="MobiDB-lite"/>
    </source>
</evidence>
<keyword evidence="3" id="KW-1185">Reference proteome</keyword>
<dbReference type="EMBL" id="JAYMYR010000003">
    <property type="protein sequence ID" value="KAK7373832.1"/>
    <property type="molecule type" value="Genomic_DNA"/>
</dbReference>
<name>A0AAN9RJQ8_PHACN</name>
<reference evidence="2 3" key="1">
    <citation type="submission" date="2024-01" db="EMBL/GenBank/DDBJ databases">
        <title>The genomes of 5 underutilized Papilionoideae crops provide insights into root nodulation and disease resistanc.</title>
        <authorList>
            <person name="Jiang F."/>
        </authorList>
    </citation>
    <scope>NUCLEOTIDE SEQUENCE [LARGE SCALE GENOMIC DNA]</scope>
    <source>
        <strain evidence="2">JINMINGXINNONG_FW02</strain>
        <tissue evidence="2">Leaves</tissue>
    </source>
</reference>
<dbReference type="Proteomes" id="UP001374584">
    <property type="component" value="Unassembled WGS sequence"/>
</dbReference>
<proteinExistence type="predicted"/>
<evidence type="ECO:0000313" key="2">
    <source>
        <dbReference type="EMBL" id="KAK7373832.1"/>
    </source>
</evidence>
<organism evidence="2 3">
    <name type="scientific">Phaseolus coccineus</name>
    <name type="common">Scarlet runner bean</name>
    <name type="synonym">Phaseolus multiflorus</name>
    <dbReference type="NCBI Taxonomy" id="3886"/>
    <lineage>
        <taxon>Eukaryota</taxon>
        <taxon>Viridiplantae</taxon>
        <taxon>Streptophyta</taxon>
        <taxon>Embryophyta</taxon>
        <taxon>Tracheophyta</taxon>
        <taxon>Spermatophyta</taxon>
        <taxon>Magnoliopsida</taxon>
        <taxon>eudicotyledons</taxon>
        <taxon>Gunneridae</taxon>
        <taxon>Pentapetalae</taxon>
        <taxon>rosids</taxon>
        <taxon>fabids</taxon>
        <taxon>Fabales</taxon>
        <taxon>Fabaceae</taxon>
        <taxon>Papilionoideae</taxon>
        <taxon>50 kb inversion clade</taxon>
        <taxon>NPAAA clade</taxon>
        <taxon>indigoferoid/millettioid clade</taxon>
        <taxon>Phaseoleae</taxon>
        <taxon>Phaseolus</taxon>
    </lineage>
</organism>
<gene>
    <name evidence="2" type="ORF">VNO80_07252</name>
</gene>
<feature type="region of interest" description="Disordered" evidence="1">
    <location>
        <begin position="1"/>
        <end position="25"/>
    </location>
</feature>
<protein>
    <submittedName>
        <fullName evidence="2">Uncharacterized protein</fullName>
    </submittedName>
</protein>
<accession>A0AAN9RJQ8</accession>
<feature type="compositionally biased region" description="Polar residues" evidence="1">
    <location>
        <begin position="10"/>
        <end position="24"/>
    </location>
</feature>
<evidence type="ECO:0000313" key="3">
    <source>
        <dbReference type="Proteomes" id="UP001374584"/>
    </source>
</evidence>